<protein>
    <recommendedName>
        <fullName evidence="3">Energy-coupling factor transporter transmembrane protein EcfT</fullName>
    </recommendedName>
</protein>
<feature type="transmembrane region" description="Helical" evidence="1">
    <location>
        <begin position="92"/>
        <end position="122"/>
    </location>
</feature>
<name>A0AAU7FA79_9NEIS</name>
<reference evidence="2" key="1">
    <citation type="submission" date="2024-05" db="EMBL/GenBank/DDBJ databases">
        <authorList>
            <person name="Yang L."/>
            <person name="Pan L."/>
        </authorList>
    </citation>
    <scope>NUCLEOTIDE SEQUENCE</scope>
    <source>
        <strain evidence="2">FCG-7</strain>
    </source>
</reference>
<feature type="transmembrane region" description="Helical" evidence="1">
    <location>
        <begin position="55"/>
        <end position="72"/>
    </location>
</feature>
<feature type="transmembrane region" description="Helical" evidence="1">
    <location>
        <begin position="27"/>
        <end position="43"/>
    </location>
</feature>
<proteinExistence type="predicted"/>
<sequence>MKLHAVNILALWFWLLSLLPWLERLSLFLLAALLFCMALFFAGTRLSKSLPRMRWLLLAVFMIYAWSTPGVYLWPHALSPTVNGISLAIEQLARLVCVVASLQIMLTFLSKSAIVAGLYYLLLPLDWIGFRPERMAVRLSLTLDYAEQLLEQKNRFADVLGDLMRAPEPSGEQLAIEFNGLSLTQAVFLVVQLGAIALTILIGNAALWN</sequence>
<keyword evidence="1" id="KW-1133">Transmembrane helix</keyword>
<organism evidence="2">
    <name type="scientific">Chitinibacter mangrovi</name>
    <dbReference type="NCBI Taxonomy" id="3153927"/>
    <lineage>
        <taxon>Bacteria</taxon>
        <taxon>Pseudomonadati</taxon>
        <taxon>Pseudomonadota</taxon>
        <taxon>Betaproteobacteria</taxon>
        <taxon>Neisseriales</taxon>
        <taxon>Chitinibacteraceae</taxon>
        <taxon>Chitinibacter</taxon>
    </lineage>
</organism>
<evidence type="ECO:0000256" key="1">
    <source>
        <dbReference type="SAM" id="Phobius"/>
    </source>
</evidence>
<dbReference type="AlphaFoldDB" id="A0AAU7FA79"/>
<feature type="transmembrane region" description="Helical" evidence="1">
    <location>
        <begin position="186"/>
        <end position="208"/>
    </location>
</feature>
<keyword evidence="1" id="KW-0472">Membrane</keyword>
<evidence type="ECO:0000313" key="2">
    <source>
        <dbReference type="EMBL" id="XBM00608.1"/>
    </source>
</evidence>
<gene>
    <name evidence="2" type="ORF">ABHF33_16380</name>
</gene>
<dbReference type="RefSeq" id="WP_348944951.1">
    <property type="nucleotide sequence ID" value="NZ_CP157355.1"/>
</dbReference>
<accession>A0AAU7FA79</accession>
<dbReference type="EMBL" id="CP157355">
    <property type="protein sequence ID" value="XBM00608.1"/>
    <property type="molecule type" value="Genomic_DNA"/>
</dbReference>
<evidence type="ECO:0008006" key="3">
    <source>
        <dbReference type="Google" id="ProtNLM"/>
    </source>
</evidence>
<dbReference type="KEGG" id="cmav:ABHF33_16380"/>
<keyword evidence="1" id="KW-0812">Transmembrane</keyword>